<proteinExistence type="predicted"/>
<sequence>MYIRDFGFKVIPAFTSGILMSRIINSSSERVFAYIKRLAAQKLWVIRSPSKNVPFYSAIPYCASCLLLSITSFQSTIETARQTIGPSTPPVRMDLSHLTAEDASIPSKLATHWFSITGSINATMRSDGMPRARRHRMASME</sequence>
<keyword evidence="2" id="KW-1185">Reference proteome</keyword>
<comment type="caution">
    <text evidence="1">The sequence shown here is derived from an EMBL/GenBank/DDBJ whole genome shotgun (WGS) entry which is preliminary data.</text>
</comment>
<evidence type="ECO:0000313" key="2">
    <source>
        <dbReference type="Proteomes" id="UP001189429"/>
    </source>
</evidence>
<organism evidence="1 2">
    <name type="scientific">Prorocentrum cordatum</name>
    <dbReference type="NCBI Taxonomy" id="2364126"/>
    <lineage>
        <taxon>Eukaryota</taxon>
        <taxon>Sar</taxon>
        <taxon>Alveolata</taxon>
        <taxon>Dinophyceae</taxon>
        <taxon>Prorocentrales</taxon>
        <taxon>Prorocentraceae</taxon>
        <taxon>Prorocentrum</taxon>
    </lineage>
</organism>
<gene>
    <name evidence="1" type="ORF">PCOR1329_LOCUS82198</name>
</gene>
<evidence type="ECO:0000313" key="1">
    <source>
        <dbReference type="EMBL" id="CAK0907065.1"/>
    </source>
</evidence>
<accession>A0ABN9Y3I5</accession>
<protein>
    <submittedName>
        <fullName evidence="1">Uncharacterized protein</fullName>
    </submittedName>
</protein>
<reference evidence="1" key="1">
    <citation type="submission" date="2023-10" db="EMBL/GenBank/DDBJ databases">
        <authorList>
            <person name="Chen Y."/>
            <person name="Shah S."/>
            <person name="Dougan E. K."/>
            <person name="Thang M."/>
            <person name="Chan C."/>
        </authorList>
    </citation>
    <scope>NUCLEOTIDE SEQUENCE [LARGE SCALE GENOMIC DNA]</scope>
</reference>
<dbReference type="Proteomes" id="UP001189429">
    <property type="component" value="Unassembled WGS sequence"/>
</dbReference>
<name>A0ABN9Y3I5_9DINO</name>
<dbReference type="EMBL" id="CAUYUJ010021797">
    <property type="protein sequence ID" value="CAK0907065.1"/>
    <property type="molecule type" value="Genomic_DNA"/>
</dbReference>